<reference evidence="1 2" key="1">
    <citation type="submission" date="2019-05" db="EMBL/GenBank/DDBJ databases">
        <title>Another draft genome of Portunus trituberculatus and its Hox gene families provides insights of decapod evolution.</title>
        <authorList>
            <person name="Jeong J.-H."/>
            <person name="Song I."/>
            <person name="Kim S."/>
            <person name="Choi T."/>
            <person name="Kim D."/>
            <person name="Ryu S."/>
            <person name="Kim W."/>
        </authorList>
    </citation>
    <scope>NUCLEOTIDE SEQUENCE [LARGE SCALE GENOMIC DNA]</scope>
    <source>
        <tissue evidence="1">Muscle</tissue>
    </source>
</reference>
<dbReference type="EMBL" id="VSRR010119343">
    <property type="protein sequence ID" value="MPC99673.1"/>
    <property type="molecule type" value="Genomic_DNA"/>
</dbReference>
<dbReference type="Proteomes" id="UP000324222">
    <property type="component" value="Unassembled WGS sequence"/>
</dbReference>
<accession>A0A5B7JZ43</accession>
<proteinExistence type="predicted"/>
<protein>
    <submittedName>
        <fullName evidence="1">Uncharacterized protein</fullName>
    </submittedName>
</protein>
<keyword evidence="2" id="KW-1185">Reference proteome</keyword>
<sequence length="12" mass="1501">MEGGETWWKVDY</sequence>
<name>A0A5B7JZ43_PORTR</name>
<organism evidence="1 2">
    <name type="scientific">Portunus trituberculatus</name>
    <name type="common">Swimming crab</name>
    <name type="synonym">Neptunus trituberculatus</name>
    <dbReference type="NCBI Taxonomy" id="210409"/>
    <lineage>
        <taxon>Eukaryota</taxon>
        <taxon>Metazoa</taxon>
        <taxon>Ecdysozoa</taxon>
        <taxon>Arthropoda</taxon>
        <taxon>Crustacea</taxon>
        <taxon>Multicrustacea</taxon>
        <taxon>Malacostraca</taxon>
        <taxon>Eumalacostraca</taxon>
        <taxon>Eucarida</taxon>
        <taxon>Decapoda</taxon>
        <taxon>Pleocyemata</taxon>
        <taxon>Brachyura</taxon>
        <taxon>Eubrachyura</taxon>
        <taxon>Portunoidea</taxon>
        <taxon>Portunidae</taxon>
        <taxon>Portuninae</taxon>
        <taxon>Portunus</taxon>
    </lineage>
</organism>
<evidence type="ECO:0000313" key="2">
    <source>
        <dbReference type="Proteomes" id="UP000324222"/>
    </source>
</evidence>
<evidence type="ECO:0000313" key="1">
    <source>
        <dbReference type="EMBL" id="MPC99673.1"/>
    </source>
</evidence>
<comment type="caution">
    <text evidence="1">The sequence shown here is derived from an EMBL/GenBank/DDBJ whole genome shotgun (WGS) entry which is preliminary data.</text>
</comment>
<gene>
    <name evidence="1" type="ORF">E2C01_095101</name>
</gene>